<dbReference type="RefSeq" id="WP_006982984.1">
    <property type="nucleotide sequence ID" value="NZ_ABVL01000027.1"/>
</dbReference>
<accession>B4D9S3</accession>
<protein>
    <submittedName>
        <fullName evidence="1">Uncharacterized protein</fullName>
    </submittedName>
</protein>
<keyword evidence="2" id="KW-1185">Reference proteome</keyword>
<sequence>MPDGNSNKSTLNSRRFGAGAARSIPIGCFGAVFWLLSLFMLAGVAGAQIDTDRAIEDLKRERDRNLAETRMRAVAAERSIGITYRGILERMIQDAEAADDMEAVSKLSAELRACQNPGAGGVRRNLTKFDQRIIDKHAQRDTLSCIPSSVEMVLKLVGRVPGGFYDLQAGWKNKSDGSFKDFDGKTFAGVTFHLQFSLPRDDSFPLEKEFETIHRELQAGRFVIVGLVSPGGWHNWVIYDEDTDGEFLAVSKFKDVTIKEPQVKKAIREMHGTELGTYELGADGR</sequence>
<gene>
    <name evidence="1" type="ORF">CfE428DRAFT_5663</name>
</gene>
<dbReference type="InParanoid" id="B4D9S3"/>
<comment type="caution">
    <text evidence="1">The sequence shown here is derived from an EMBL/GenBank/DDBJ whole genome shotgun (WGS) entry which is preliminary data.</text>
</comment>
<dbReference type="eggNOG" id="ENOG5032W52">
    <property type="taxonomic scope" value="Bacteria"/>
</dbReference>
<dbReference type="AlphaFoldDB" id="B4D9S3"/>
<organism evidence="1 2">
    <name type="scientific">Chthoniobacter flavus Ellin428</name>
    <dbReference type="NCBI Taxonomy" id="497964"/>
    <lineage>
        <taxon>Bacteria</taxon>
        <taxon>Pseudomonadati</taxon>
        <taxon>Verrucomicrobiota</taxon>
        <taxon>Spartobacteria</taxon>
        <taxon>Chthoniobacterales</taxon>
        <taxon>Chthoniobacteraceae</taxon>
        <taxon>Chthoniobacter</taxon>
    </lineage>
</organism>
<dbReference type="Proteomes" id="UP000005824">
    <property type="component" value="Unassembled WGS sequence"/>
</dbReference>
<evidence type="ECO:0000313" key="2">
    <source>
        <dbReference type="Proteomes" id="UP000005824"/>
    </source>
</evidence>
<dbReference type="STRING" id="497964.CfE428DRAFT_5663"/>
<reference evidence="1 2" key="1">
    <citation type="journal article" date="2011" name="J. Bacteriol.">
        <title>Genome sequence of Chthoniobacter flavus Ellin428, an aerobic heterotrophic soil bacterium.</title>
        <authorList>
            <person name="Kant R."/>
            <person name="van Passel M.W."/>
            <person name="Palva A."/>
            <person name="Lucas S."/>
            <person name="Lapidus A."/>
            <person name="Glavina Del Rio T."/>
            <person name="Dalin E."/>
            <person name="Tice H."/>
            <person name="Bruce D."/>
            <person name="Goodwin L."/>
            <person name="Pitluck S."/>
            <person name="Larimer F.W."/>
            <person name="Land M.L."/>
            <person name="Hauser L."/>
            <person name="Sangwan P."/>
            <person name="de Vos W.M."/>
            <person name="Janssen P.H."/>
            <person name="Smidt H."/>
        </authorList>
    </citation>
    <scope>NUCLEOTIDE SEQUENCE [LARGE SCALE GENOMIC DNA]</scope>
    <source>
        <strain evidence="1 2">Ellin428</strain>
    </source>
</reference>
<evidence type="ECO:0000313" key="1">
    <source>
        <dbReference type="EMBL" id="EDY16854.1"/>
    </source>
</evidence>
<name>B4D9S3_9BACT</name>
<dbReference type="EMBL" id="ABVL01000027">
    <property type="protein sequence ID" value="EDY16854.1"/>
    <property type="molecule type" value="Genomic_DNA"/>
</dbReference>
<proteinExistence type="predicted"/>